<organism evidence="1">
    <name type="scientific">Dioscorea bacilliform RT virus 2</name>
    <dbReference type="NCBI Taxonomy" id="2011125"/>
    <lineage>
        <taxon>Viruses</taxon>
        <taxon>Riboviria</taxon>
        <taxon>Pararnavirae</taxon>
        <taxon>Artverviricota</taxon>
        <taxon>Revtraviricetes</taxon>
        <taxon>Ortervirales</taxon>
        <taxon>Caulimoviridae</taxon>
        <taxon>Badnavirus</taxon>
        <taxon>Badnavirus epsilondioscoreae</taxon>
    </lineage>
</organism>
<protein>
    <submittedName>
        <fullName evidence="1">ORF2</fullName>
    </submittedName>
</protein>
<dbReference type="EMBL" id="KY827393">
    <property type="protein sequence ID" value="ASA40114.1"/>
    <property type="molecule type" value="Genomic_DNA"/>
</dbReference>
<proteinExistence type="predicted"/>
<accession>A0A1Z2R8S3</accession>
<name>A0A1Z2R8S3_9VIRU</name>
<reference evidence="1" key="2">
    <citation type="submission" date="2017-03" db="EMBL/GenBank/DDBJ databases">
        <authorList>
            <person name="Afonso C.L."/>
            <person name="Miller P.J."/>
            <person name="Scott M.A."/>
            <person name="Spackman E."/>
            <person name="Goraichik I."/>
            <person name="Dimitrov K.M."/>
            <person name="Suarez D.L."/>
            <person name="Swayne D.E."/>
        </authorList>
    </citation>
    <scope>NUCLEOTIDE SEQUENCE</scope>
    <source>
        <strain evidence="1">SAM01</strain>
    </source>
</reference>
<sequence length="121" mass="13593">MNSESLEYKRALQAVESLEPPALGFIKPAEFRAGLATASAAIQKQNNTIIQLLLQLSEKVNSLQAEIRTLRKEPELPEEILDQITSKFNKLSIAETPSEPRGRILVHTDPVKIFEEEKLKL</sequence>
<evidence type="ECO:0000313" key="1">
    <source>
        <dbReference type="EMBL" id="ASA40114.1"/>
    </source>
</evidence>
<reference evidence="1" key="1">
    <citation type="journal article" date="2017" name="Virus Res.">
        <title>Characterization of badnaviruses infecting Dioscorea spp. in the Pacific reveals two putative novel species and the first report of dioscorea bacilliform RT virus 2.</title>
        <authorList>
            <person name="Sukal A."/>
            <person name="Kidanemariam D."/>
            <person name="Dale J."/>
            <person name="James A."/>
            <person name="Harding R."/>
        </authorList>
    </citation>
    <scope>NUCLEOTIDE SEQUENCE</scope>
    <source>
        <strain evidence="1">SAM01</strain>
    </source>
</reference>